<evidence type="ECO:0000313" key="2">
    <source>
        <dbReference type="Proteomes" id="UP001054945"/>
    </source>
</evidence>
<comment type="caution">
    <text evidence="1">The sequence shown here is derived from an EMBL/GenBank/DDBJ whole genome shotgun (WGS) entry which is preliminary data.</text>
</comment>
<dbReference type="EMBL" id="BPLR01009162">
    <property type="protein sequence ID" value="GIY29965.1"/>
    <property type="molecule type" value="Genomic_DNA"/>
</dbReference>
<name>A0AAV4S8I5_CAEEX</name>
<keyword evidence="2" id="KW-1185">Reference proteome</keyword>
<accession>A0AAV4S8I5</accession>
<proteinExistence type="predicted"/>
<evidence type="ECO:0000313" key="1">
    <source>
        <dbReference type="EMBL" id="GIY29965.1"/>
    </source>
</evidence>
<protein>
    <submittedName>
        <fullName evidence="1">Uncharacterized protein</fullName>
    </submittedName>
</protein>
<dbReference type="AlphaFoldDB" id="A0AAV4S8I5"/>
<sequence>MSFFFQVNGYSAYLPHYGGGEALPAPLSCRNDLLFAPLPTPRLVTSALSPVAMATTSQKALLRECVIRVYLYGIILAENFSRVCLVTFWQNIQMRLVGMVRRIDALINEYVEIRFFFLKGRDFIQKI</sequence>
<reference evidence="1 2" key="1">
    <citation type="submission" date="2021-06" db="EMBL/GenBank/DDBJ databases">
        <title>Caerostris extrusa draft genome.</title>
        <authorList>
            <person name="Kono N."/>
            <person name="Arakawa K."/>
        </authorList>
    </citation>
    <scope>NUCLEOTIDE SEQUENCE [LARGE SCALE GENOMIC DNA]</scope>
</reference>
<organism evidence="1 2">
    <name type="scientific">Caerostris extrusa</name>
    <name type="common">Bark spider</name>
    <name type="synonym">Caerostris bankana</name>
    <dbReference type="NCBI Taxonomy" id="172846"/>
    <lineage>
        <taxon>Eukaryota</taxon>
        <taxon>Metazoa</taxon>
        <taxon>Ecdysozoa</taxon>
        <taxon>Arthropoda</taxon>
        <taxon>Chelicerata</taxon>
        <taxon>Arachnida</taxon>
        <taxon>Araneae</taxon>
        <taxon>Araneomorphae</taxon>
        <taxon>Entelegynae</taxon>
        <taxon>Araneoidea</taxon>
        <taxon>Araneidae</taxon>
        <taxon>Caerostris</taxon>
    </lineage>
</organism>
<dbReference type="Proteomes" id="UP001054945">
    <property type="component" value="Unassembled WGS sequence"/>
</dbReference>
<gene>
    <name evidence="1" type="ORF">CEXT_590971</name>
</gene>